<feature type="transmembrane region" description="Helical" evidence="2">
    <location>
        <begin position="92"/>
        <end position="113"/>
    </location>
</feature>
<reference evidence="3 4" key="1">
    <citation type="submission" date="2015-07" db="EMBL/GenBank/DDBJ databases">
        <title>Whole genome sequence of Thermanaerothrix daxensis DSM 23592.</title>
        <authorList>
            <person name="Hemp J."/>
            <person name="Ward L.M."/>
            <person name="Pace L.A."/>
            <person name="Fischer W.W."/>
        </authorList>
    </citation>
    <scope>NUCLEOTIDE SEQUENCE [LARGE SCALE GENOMIC DNA]</scope>
    <source>
        <strain evidence="3 4">GNS-1</strain>
    </source>
</reference>
<proteinExistence type="predicted"/>
<keyword evidence="2" id="KW-1133">Transmembrane helix</keyword>
<keyword evidence="2" id="KW-0472">Membrane</keyword>
<comment type="caution">
    <text evidence="3">The sequence shown here is derived from an EMBL/GenBank/DDBJ whole genome shotgun (WGS) entry which is preliminary data.</text>
</comment>
<keyword evidence="2" id="KW-0812">Transmembrane</keyword>
<accession>A0A0P6Y185</accession>
<name>A0A0P6Y185_9CHLR</name>
<evidence type="ECO:0000256" key="2">
    <source>
        <dbReference type="SAM" id="Phobius"/>
    </source>
</evidence>
<organism evidence="3 4">
    <name type="scientific">Thermanaerothrix daxensis</name>
    <dbReference type="NCBI Taxonomy" id="869279"/>
    <lineage>
        <taxon>Bacteria</taxon>
        <taxon>Bacillati</taxon>
        <taxon>Chloroflexota</taxon>
        <taxon>Anaerolineae</taxon>
        <taxon>Anaerolineales</taxon>
        <taxon>Anaerolineaceae</taxon>
        <taxon>Thermanaerothrix</taxon>
    </lineage>
</organism>
<gene>
    <name evidence="3" type="ORF">SE15_11200</name>
</gene>
<keyword evidence="1" id="KW-0175">Coiled coil</keyword>
<dbReference type="OrthoDB" id="9880046at2"/>
<dbReference type="RefSeq" id="WP_054522186.1">
    <property type="nucleotide sequence ID" value="NZ_LGKO01000005.1"/>
</dbReference>
<dbReference type="AlphaFoldDB" id="A0A0P6Y185"/>
<dbReference type="STRING" id="869279.SE15_11200"/>
<dbReference type="Proteomes" id="UP000050544">
    <property type="component" value="Unassembled WGS sequence"/>
</dbReference>
<evidence type="ECO:0000313" key="4">
    <source>
        <dbReference type="Proteomes" id="UP000050544"/>
    </source>
</evidence>
<evidence type="ECO:0000256" key="1">
    <source>
        <dbReference type="SAM" id="Coils"/>
    </source>
</evidence>
<sequence>MTAEERVSNISLQRQISALSARLDQVAADVVEIKTMLKDIEARVRRLENHEAGSHPLLENRLDAAWRKLEEHDRRIDDLTRIVTRLDQANRLMAWLGGILGSTVLIWLITQILQVVR</sequence>
<dbReference type="EMBL" id="LGKO01000005">
    <property type="protein sequence ID" value="KPL82657.1"/>
    <property type="molecule type" value="Genomic_DNA"/>
</dbReference>
<keyword evidence="4" id="KW-1185">Reference proteome</keyword>
<protein>
    <submittedName>
        <fullName evidence="3">Uncharacterized protein</fullName>
    </submittedName>
</protein>
<dbReference type="Gene3D" id="1.20.5.340">
    <property type="match status" value="1"/>
</dbReference>
<evidence type="ECO:0000313" key="3">
    <source>
        <dbReference type="EMBL" id="KPL82657.1"/>
    </source>
</evidence>
<feature type="coiled-coil region" evidence="1">
    <location>
        <begin position="30"/>
        <end position="89"/>
    </location>
</feature>